<dbReference type="PROSITE" id="PS51063">
    <property type="entry name" value="HTH_CRP_2"/>
    <property type="match status" value="1"/>
</dbReference>
<proteinExistence type="predicted"/>
<dbReference type="SUPFAM" id="SSF51206">
    <property type="entry name" value="cAMP-binding domain-like"/>
    <property type="match status" value="1"/>
</dbReference>
<evidence type="ECO:0000313" key="5">
    <source>
        <dbReference type="EMBL" id="QEN05345.1"/>
    </source>
</evidence>
<feature type="domain" description="HTH crp-type" evidence="4">
    <location>
        <begin position="131"/>
        <end position="194"/>
    </location>
</feature>
<dbReference type="Gene3D" id="2.60.120.10">
    <property type="entry name" value="Jelly Rolls"/>
    <property type="match status" value="1"/>
</dbReference>
<dbReference type="OrthoDB" id="9798104at2"/>
<dbReference type="GO" id="GO:0006355">
    <property type="term" value="P:regulation of DNA-templated transcription"/>
    <property type="evidence" value="ECO:0007669"/>
    <property type="project" value="InterPro"/>
</dbReference>
<accession>A0A5C1QBB4</accession>
<dbReference type="AlphaFoldDB" id="A0A5C1QBB4"/>
<keyword evidence="6" id="KW-1185">Reference proteome</keyword>
<name>A0A5C1QBB4_9SPIO</name>
<reference evidence="5 6" key="2">
    <citation type="submission" date="2019-09" db="EMBL/GenBank/DDBJ databases">
        <title>Complete Genome Sequence and Methylome Analysis of free living Spirochaetas.</title>
        <authorList>
            <person name="Leshcheva N."/>
            <person name="Mikheeva N."/>
        </authorList>
    </citation>
    <scope>NUCLEOTIDE SEQUENCE [LARGE SCALE GENOMIC DNA]</scope>
    <source>
        <strain evidence="5 6">P</strain>
    </source>
</reference>
<dbReference type="InterPro" id="IPR014710">
    <property type="entry name" value="RmlC-like_jellyroll"/>
</dbReference>
<dbReference type="GO" id="GO:0003677">
    <property type="term" value="F:DNA binding"/>
    <property type="evidence" value="ECO:0007669"/>
    <property type="project" value="UniProtKB-KW"/>
</dbReference>
<dbReference type="InterPro" id="IPR018490">
    <property type="entry name" value="cNMP-bd_dom_sf"/>
</dbReference>
<evidence type="ECO:0000256" key="1">
    <source>
        <dbReference type="ARBA" id="ARBA00023015"/>
    </source>
</evidence>
<keyword evidence="1" id="KW-0805">Transcription regulation</keyword>
<gene>
    <name evidence="5" type="ORF">EW093_11695</name>
</gene>
<sequence length="201" mass="22906">MNKRTWNDSIFENGIEKKYSKCDVIHTSEDICYSMGRVESGSVKICRVLPSGKEIVLKEITAGETYAELIVFLNINYPGWIIAKEETVVKEISEVKIFEYLKMRENLESFLYGISNKMLGLTDKIELLSFKTLKQKLIFLITKNNNLTIKEVVISDLASSLGCSREALSRSISDLVSEGVISHKNNEIRIINEDKLDKIFI</sequence>
<organism evidence="5 6">
    <name type="scientific">Thiospirochaeta perfilievii</name>
    <dbReference type="NCBI Taxonomy" id="252967"/>
    <lineage>
        <taxon>Bacteria</taxon>
        <taxon>Pseudomonadati</taxon>
        <taxon>Spirochaetota</taxon>
        <taxon>Spirochaetia</taxon>
        <taxon>Spirochaetales</taxon>
        <taxon>Spirochaetaceae</taxon>
        <taxon>Thiospirochaeta</taxon>
    </lineage>
</organism>
<dbReference type="InterPro" id="IPR000595">
    <property type="entry name" value="cNMP-bd_dom"/>
</dbReference>
<dbReference type="KEGG" id="sper:EW093_11695"/>
<dbReference type="SUPFAM" id="SSF46785">
    <property type="entry name" value="Winged helix' DNA-binding domain"/>
    <property type="match status" value="1"/>
</dbReference>
<dbReference type="Pfam" id="PF00027">
    <property type="entry name" value="cNMP_binding"/>
    <property type="match status" value="1"/>
</dbReference>
<dbReference type="Pfam" id="PF13545">
    <property type="entry name" value="HTH_Crp_2"/>
    <property type="match status" value="1"/>
</dbReference>
<dbReference type="SMART" id="SM00419">
    <property type="entry name" value="HTH_CRP"/>
    <property type="match status" value="1"/>
</dbReference>
<dbReference type="Proteomes" id="UP000323824">
    <property type="component" value="Chromosome"/>
</dbReference>
<protein>
    <submittedName>
        <fullName evidence="5">Crp/Fnr family transcriptional regulator</fullName>
    </submittedName>
</protein>
<dbReference type="CDD" id="cd00038">
    <property type="entry name" value="CAP_ED"/>
    <property type="match status" value="1"/>
</dbReference>
<reference evidence="5 6" key="1">
    <citation type="submission" date="2019-02" db="EMBL/GenBank/DDBJ databases">
        <authorList>
            <person name="Fomenkov A."/>
            <person name="Dubinina G."/>
            <person name="Grabovich M."/>
            <person name="Vincze T."/>
            <person name="Roberts R.J."/>
        </authorList>
    </citation>
    <scope>NUCLEOTIDE SEQUENCE [LARGE SCALE GENOMIC DNA]</scope>
    <source>
        <strain evidence="5 6">P</strain>
    </source>
</reference>
<keyword evidence="3" id="KW-0804">Transcription</keyword>
<keyword evidence="2" id="KW-0238">DNA-binding</keyword>
<evidence type="ECO:0000259" key="4">
    <source>
        <dbReference type="PROSITE" id="PS51063"/>
    </source>
</evidence>
<evidence type="ECO:0000256" key="2">
    <source>
        <dbReference type="ARBA" id="ARBA00023125"/>
    </source>
</evidence>
<dbReference type="InterPro" id="IPR012318">
    <property type="entry name" value="HTH_CRP"/>
</dbReference>
<evidence type="ECO:0000256" key="3">
    <source>
        <dbReference type="ARBA" id="ARBA00023163"/>
    </source>
</evidence>
<dbReference type="EMBL" id="CP035807">
    <property type="protein sequence ID" value="QEN05345.1"/>
    <property type="molecule type" value="Genomic_DNA"/>
</dbReference>
<evidence type="ECO:0000313" key="6">
    <source>
        <dbReference type="Proteomes" id="UP000323824"/>
    </source>
</evidence>
<dbReference type="RefSeq" id="WP_149568583.1">
    <property type="nucleotide sequence ID" value="NZ_CP035807.1"/>
</dbReference>
<dbReference type="InterPro" id="IPR036390">
    <property type="entry name" value="WH_DNA-bd_sf"/>
</dbReference>